<dbReference type="AlphaFoldDB" id="A0AA38RQX3"/>
<evidence type="ECO:0000259" key="2">
    <source>
        <dbReference type="Pfam" id="PF03981"/>
    </source>
</evidence>
<proteinExistence type="inferred from homology"/>
<comment type="similarity">
    <text evidence="1">Belongs to the CBP3 family.</text>
</comment>
<evidence type="ECO:0000313" key="4">
    <source>
        <dbReference type="Proteomes" id="UP001174694"/>
    </source>
</evidence>
<name>A0AA38RQX3_9PEZI</name>
<dbReference type="GO" id="GO:0005739">
    <property type="term" value="C:mitochondrion"/>
    <property type="evidence" value="ECO:0007669"/>
    <property type="project" value="TreeGrafter"/>
</dbReference>
<accession>A0AA38RQX3</accession>
<evidence type="ECO:0000256" key="1">
    <source>
        <dbReference type="ARBA" id="ARBA00006407"/>
    </source>
</evidence>
<dbReference type="PANTHER" id="PTHR12184">
    <property type="entry name" value="UBIQUINOL-CYTOCHROME C REDUCTASE COMPLEX ASSEMBLY FACTOR 1 FAMILY MEMBER"/>
    <property type="match status" value="1"/>
</dbReference>
<gene>
    <name evidence="3" type="ORF">NKR23_g2403</name>
</gene>
<evidence type="ECO:0000313" key="3">
    <source>
        <dbReference type="EMBL" id="KAJ9155012.1"/>
    </source>
</evidence>
<organism evidence="3 4">
    <name type="scientific">Pleurostoma richardsiae</name>
    <dbReference type="NCBI Taxonomy" id="41990"/>
    <lineage>
        <taxon>Eukaryota</taxon>
        <taxon>Fungi</taxon>
        <taxon>Dikarya</taxon>
        <taxon>Ascomycota</taxon>
        <taxon>Pezizomycotina</taxon>
        <taxon>Sordariomycetes</taxon>
        <taxon>Sordariomycetidae</taxon>
        <taxon>Calosphaeriales</taxon>
        <taxon>Pleurostomataceae</taxon>
        <taxon>Pleurostoma</taxon>
    </lineage>
</organism>
<comment type="caution">
    <text evidence="3">The sequence shown here is derived from an EMBL/GenBank/DDBJ whole genome shotgun (WGS) entry which is preliminary data.</text>
</comment>
<dbReference type="InterPro" id="IPR007129">
    <property type="entry name" value="Ubiqinol_cyt_c_chaperone_CPB3"/>
</dbReference>
<dbReference type="EMBL" id="JANBVO010000004">
    <property type="protein sequence ID" value="KAJ9155012.1"/>
    <property type="molecule type" value="Genomic_DNA"/>
</dbReference>
<dbReference type="GO" id="GO:0034551">
    <property type="term" value="P:mitochondrial respiratory chain complex III assembly"/>
    <property type="evidence" value="ECO:0007669"/>
    <property type="project" value="TreeGrafter"/>
</dbReference>
<keyword evidence="4" id="KW-1185">Reference proteome</keyword>
<dbReference type="Pfam" id="PF03981">
    <property type="entry name" value="Ubiq_cyt_C_chap"/>
    <property type="match status" value="1"/>
</dbReference>
<sequence>MASRTCPSCRDILRQQARLIAELRPRPNVRLNRRGAAFEAAKGSRRLLHQTRRLQQDPESDPSLIRSVFSKFAGKTAHGYQVYGATEQIYKACAGQAPYTISEEDRKNETVPTTDEGEEIGVGGGMWHDAFKLPPTFSTWSQVTMLHMYLIVVRLRCLTKPEWHDWQNQLVNHFFNNAEERMDLVHGLSSRMIRQRYLRDLFTTWRGVIMAYDEGFIKGDAVLAAAVWRNVFKARDDVDLRMLAAIVSWMRLCLKNLDQMQDAALLYHAASVFKWPATSELLLVDQPAHELQGVLTKREPGGEAKVVANGGKKAVSVP</sequence>
<protein>
    <submittedName>
        <fullName evidence="3">CBP3-like protein</fullName>
    </submittedName>
</protein>
<dbReference type="InterPro" id="IPR021150">
    <property type="entry name" value="Ubiq_cyt_c_chap"/>
</dbReference>
<feature type="domain" description="Ubiquinol-cytochrome c chaperone" evidence="2">
    <location>
        <begin position="130"/>
        <end position="267"/>
    </location>
</feature>
<dbReference type="Proteomes" id="UP001174694">
    <property type="component" value="Unassembled WGS sequence"/>
</dbReference>
<dbReference type="PANTHER" id="PTHR12184:SF1">
    <property type="entry name" value="UBIQUINOL-CYTOCHROME-C REDUCTASE COMPLEX ASSEMBLY FACTOR 1"/>
    <property type="match status" value="1"/>
</dbReference>
<reference evidence="3" key="1">
    <citation type="submission" date="2022-07" db="EMBL/GenBank/DDBJ databases">
        <title>Fungi with potential for degradation of polypropylene.</title>
        <authorList>
            <person name="Gostincar C."/>
        </authorList>
    </citation>
    <scope>NUCLEOTIDE SEQUENCE</scope>
    <source>
        <strain evidence="3">EXF-13308</strain>
    </source>
</reference>